<organism evidence="8 9">
    <name type="scientific">Caballeronia zhejiangensis</name>
    <dbReference type="NCBI Taxonomy" id="871203"/>
    <lineage>
        <taxon>Bacteria</taxon>
        <taxon>Pseudomonadati</taxon>
        <taxon>Pseudomonadota</taxon>
        <taxon>Betaproteobacteria</taxon>
        <taxon>Burkholderiales</taxon>
        <taxon>Burkholderiaceae</taxon>
        <taxon>Caballeronia</taxon>
    </lineage>
</organism>
<dbReference type="Pfam" id="PF00589">
    <property type="entry name" value="Phage_integrase"/>
    <property type="match status" value="1"/>
</dbReference>
<evidence type="ECO:0000256" key="5">
    <source>
        <dbReference type="PROSITE-ProRule" id="PRU01248"/>
    </source>
</evidence>
<dbReference type="EMBL" id="JFHD01000005">
    <property type="protein sequence ID" value="KDR31536.1"/>
    <property type="molecule type" value="Genomic_DNA"/>
</dbReference>
<keyword evidence="3 5" id="KW-0238">DNA-binding</keyword>
<evidence type="ECO:0000256" key="4">
    <source>
        <dbReference type="ARBA" id="ARBA00023172"/>
    </source>
</evidence>
<dbReference type="Gene3D" id="1.10.150.130">
    <property type="match status" value="1"/>
</dbReference>
<reference evidence="8 9" key="1">
    <citation type="submission" date="2014-03" db="EMBL/GenBank/DDBJ databases">
        <title>Draft Genome Sequences of Four Burkholderia Strains.</title>
        <authorList>
            <person name="Liu X.Y."/>
            <person name="Li C.X."/>
            <person name="Xu J.H."/>
        </authorList>
    </citation>
    <scope>NUCLEOTIDE SEQUENCE [LARGE SCALE GENOMIC DNA]</scope>
    <source>
        <strain evidence="8 9">OP-1</strain>
    </source>
</reference>
<dbReference type="SUPFAM" id="SSF56349">
    <property type="entry name" value="DNA breaking-rejoining enzymes"/>
    <property type="match status" value="1"/>
</dbReference>
<gene>
    <name evidence="8" type="ORF">BG60_28955</name>
</gene>
<evidence type="ECO:0000256" key="3">
    <source>
        <dbReference type="ARBA" id="ARBA00023125"/>
    </source>
</evidence>
<evidence type="ECO:0000313" key="9">
    <source>
        <dbReference type="Proteomes" id="UP000027451"/>
    </source>
</evidence>
<dbReference type="InterPro" id="IPR044068">
    <property type="entry name" value="CB"/>
</dbReference>
<dbReference type="GO" id="GO:0015074">
    <property type="term" value="P:DNA integration"/>
    <property type="evidence" value="ECO:0007669"/>
    <property type="project" value="UniProtKB-KW"/>
</dbReference>
<comment type="caution">
    <text evidence="8">The sequence shown here is derived from an EMBL/GenBank/DDBJ whole genome shotgun (WGS) entry which is preliminary data.</text>
</comment>
<name>A0A656QK43_9BURK</name>
<dbReference type="InterPro" id="IPR002104">
    <property type="entry name" value="Integrase_catalytic"/>
</dbReference>
<feature type="domain" description="Tyr recombinase" evidence="6">
    <location>
        <begin position="212"/>
        <end position="388"/>
    </location>
</feature>
<dbReference type="InterPro" id="IPR010998">
    <property type="entry name" value="Integrase_recombinase_N"/>
</dbReference>
<evidence type="ECO:0000256" key="2">
    <source>
        <dbReference type="ARBA" id="ARBA00022908"/>
    </source>
</evidence>
<dbReference type="Gene3D" id="3.30.160.390">
    <property type="entry name" value="Integrase, DNA-binding domain"/>
    <property type="match status" value="1"/>
</dbReference>
<keyword evidence="9" id="KW-1185">Reference proteome</keyword>
<dbReference type="InterPro" id="IPR053876">
    <property type="entry name" value="Phage_int_M"/>
</dbReference>
<comment type="similarity">
    <text evidence="1">Belongs to the 'phage' integrase family.</text>
</comment>
<protein>
    <submittedName>
        <fullName evidence="8">Integrase</fullName>
    </submittedName>
</protein>
<dbReference type="Gene3D" id="1.10.443.10">
    <property type="entry name" value="Intergrase catalytic core"/>
    <property type="match status" value="1"/>
</dbReference>
<sequence length="410" mass="46344">MRAVNRLTAHSIRTLTKPGLYADGGNLYLKITPSGSKSWVFRYRISKDDCPALGLGPLSLVSLADARRKALELRQQRLSGVDPRAAKQSARAASKRRTALRLTFREAAETYIKTHEGAWRGARTANDWRQTMRDYAEPVIGAFDVADVETDHIVSILSPIWTTKHKTACNVRSRIENILDWAATRGSRSGLNPARYDGHIEHLIAKHVHVTVPRPSLPYQDAHAFVLKLQARTDNDARALLLVTYTGARYNEAAAARWREFDLIKRVWTVPAERMKKNHIHEIPLSRQVVEFLKGLPGEHNADDLVFPSREGTPVANSRVNEVLRELGYVIGEASTHGFRSTLRTWVGETYKNIKREIAEAVIAHDKRGSVEQTYERTRFLKDRRPIMQAWADYLDAPPAAEEETFLEAA</sequence>
<evidence type="ECO:0000313" key="8">
    <source>
        <dbReference type="EMBL" id="KDR31536.1"/>
    </source>
</evidence>
<dbReference type="OrthoDB" id="9775880at2"/>
<proteinExistence type="inferred from homology"/>
<dbReference type="PROSITE" id="PS51900">
    <property type="entry name" value="CB"/>
    <property type="match status" value="1"/>
</dbReference>
<dbReference type="Pfam" id="PF22022">
    <property type="entry name" value="Phage_int_M"/>
    <property type="match status" value="1"/>
</dbReference>
<keyword evidence="2" id="KW-0229">DNA integration</keyword>
<dbReference type="PANTHER" id="PTHR30629:SF2">
    <property type="entry name" value="PROPHAGE INTEGRASE INTS-RELATED"/>
    <property type="match status" value="1"/>
</dbReference>
<dbReference type="GO" id="GO:0003677">
    <property type="term" value="F:DNA binding"/>
    <property type="evidence" value="ECO:0007669"/>
    <property type="project" value="UniProtKB-UniRule"/>
</dbReference>
<keyword evidence="4" id="KW-0233">DNA recombination</keyword>
<dbReference type="InterPro" id="IPR038488">
    <property type="entry name" value="Integrase_DNA-bd_sf"/>
</dbReference>
<dbReference type="InterPro" id="IPR025166">
    <property type="entry name" value="Integrase_DNA_bind_dom"/>
</dbReference>
<dbReference type="PROSITE" id="PS51898">
    <property type="entry name" value="TYR_RECOMBINASE"/>
    <property type="match status" value="1"/>
</dbReference>
<dbReference type="InterPro" id="IPR011010">
    <property type="entry name" value="DNA_brk_join_enz"/>
</dbReference>
<dbReference type="RefSeq" id="WP_033536402.1">
    <property type="nucleotide sequence ID" value="NZ_JFHD01000005.1"/>
</dbReference>
<evidence type="ECO:0000256" key="1">
    <source>
        <dbReference type="ARBA" id="ARBA00008857"/>
    </source>
</evidence>
<dbReference type="GO" id="GO:0006310">
    <property type="term" value="P:DNA recombination"/>
    <property type="evidence" value="ECO:0007669"/>
    <property type="project" value="UniProtKB-KW"/>
</dbReference>
<dbReference type="PANTHER" id="PTHR30629">
    <property type="entry name" value="PROPHAGE INTEGRASE"/>
    <property type="match status" value="1"/>
</dbReference>
<dbReference type="AlphaFoldDB" id="A0A656QK43"/>
<dbReference type="Pfam" id="PF13356">
    <property type="entry name" value="Arm-DNA-bind_3"/>
    <property type="match status" value="1"/>
</dbReference>
<evidence type="ECO:0000259" key="6">
    <source>
        <dbReference type="PROSITE" id="PS51898"/>
    </source>
</evidence>
<feature type="domain" description="Core-binding (CB)" evidence="7">
    <location>
        <begin position="102"/>
        <end position="183"/>
    </location>
</feature>
<dbReference type="CDD" id="cd00801">
    <property type="entry name" value="INT_P4_C"/>
    <property type="match status" value="1"/>
</dbReference>
<evidence type="ECO:0000259" key="7">
    <source>
        <dbReference type="PROSITE" id="PS51900"/>
    </source>
</evidence>
<accession>A0A656QK43</accession>
<dbReference type="InterPro" id="IPR050808">
    <property type="entry name" value="Phage_Integrase"/>
</dbReference>
<dbReference type="InterPro" id="IPR013762">
    <property type="entry name" value="Integrase-like_cat_sf"/>
</dbReference>
<dbReference type="Proteomes" id="UP000027451">
    <property type="component" value="Unassembled WGS sequence"/>
</dbReference>